<dbReference type="Proteomes" id="UP000001542">
    <property type="component" value="Unassembled WGS sequence"/>
</dbReference>
<keyword evidence="1" id="KW-1133">Transmembrane helix</keyword>
<proteinExistence type="predicted"/>
<gene>
    <name evidence="2" type="ORF">TVAG_192640</name>
</gene>
<organism evidence="2 3">
    <name type="scientific">Trichomonas vaginalis (strain ATCC PRA-98 / G3)</name>
    <dbReference type="NCBI Taxonomy" id="412133"/>
    <lineage>
        <taxon>Eukaryota</taxon>
        <taxon>Metamonada</taxon>
        <taxon>Parabasalia</taxon>
        <taxon>Trichomonadida</taxon>
        <taxon>Trichomonadidae</taxon>
        <taxon>Trichomonas</taxon>
    </lineage>
</organism>
<dbReference type="InParanoid" id="A2DGX8"/>
<dbReference type="AlphaFoldDB" id="A2DGX8"/>
<protein>
    <submittedName>
        <fullName evidence="2">Uncharacterized protein</fullName>
    </submittedName>
</protein>
<keyword evidence="1" id="KW-0472">Membrane</keyword>
<dbReference type="RefSeq" id="XP_001581274.1">
    <property type="nucleotide sequence ID" value="XM_001581224.1"/>
</dbReference>
<evidence type="ECO:0000256" key="1">
    <source>
        <dbReference type="SAM" id="Phobius"/>
    </source>
</evidence>
<reference evidence="2" key="1">
    <citation type="submission" date="2006-10" db="EMBL/GenBank/DDBJ databases">
        <authorList>
            <person name="Amadeo P."/>
            <person name="Zhao Q."/>
            <person name="Wortman J."/>
            <person name="Fraser-Liggett C."/>
            <person name="Carlton J."/>
        </authorList>
    </citation>
    <scope>NUCLEOTIDE SEQUENCE</scope>
    <source>
        <strain evidence="2">G3</strain>
    </source>
</reference>
<keyword evidence="3" id="KW-1185">Reference proteome</keyword>
<reference evidence="2" key="2">
    <citation type="journal article" date="2007" name="Science">
        <title>Draft genome sequence of the sexually transmitted pathogen Trichomonas vaginalis.</title>
        <authorList>
            <person name="Carlton J.M."/>
            <person name="Hirt R.P."/>
            <person name="Silva J.C."/>
            <person name="Delcher A.L."/>
            <person name="Schatz M."/>
            <person name="Zhao Q."/>
            <person name="Wortman J.R."/>
            <person name="Bidwell S.L."/>
            <person name="Alsmark U.C.M."/>
            <person name="Besteiro S."/>
            <person name="Sicheritz-Ponten T."/>
            <person name="Noel C.J."/>
            <person name="Dacks J.B."/>
            <person name="Foster P.G."/>
            <person name="Simillion C."/>
            <person name="Van de Peer Y."/>
            <person name="Miranda-Saavedra D."/>
            <person name="Barton G.J."/>
            <person name="Westrop G.D."/>
            <person name="Mueller S."/>
            <person name="Dessi D."/>
            <person name="Fiori P.L."/>
            <person name="Ren Q."/>
            <person name="Paulsen I."/>
            <person name="Zhang H."/>
            <person name="Bastida-Corcuera F.D."/>
            <person name="Simoes-Barbosa A."/>
            <person name="Brown M.T."/>
            <person name="Hayes R.D."/>
            <person name="Mukherjee M."/>
            <person name="Okumura C.Y."/>
            <person name="Schneider R."/>
            <person name="Smith A.J."/>
            <person name="Vanacova S."/>
            <person name="Villalvazo M."/>
            <person name="Haas B.J."/>
            <person name="Pertea M."/>
            <person name="Feldblyum T.V."/>
            <person name="Utterback T.R."/>
            <person name="Shu C.L."/>
            <person name="Osoegawa K."/>
            <person name="de Jong P.J."/>
            <person name="Hrdy I."/>
            <person name="Horvathova L."/>
            <person name="Zubacova Z."/>
            <person name="Dolezal P."/>
            <person name="Malik S.B."/>
            <person name="Logsdon J.M. Jr."/>
            <person name="Henze K."/>
            <person name="Gupta A."/>
            <person name="Wang C.C."/>
            <person name="Dunne R.L."/>
            <person name="Upcroft J.A."/>
            <person name="Upcroft P."/>
            <person name="White O."/>
            <person name="Salzberg S.L."/>
            <person name="Tang P."/>
            <person name="Chiu C.-H."/>
            <person name="Lee Y.-S."/>
            <person name="Embley T.M."/>
            <person name="Coombs G.H."/>
            <person name="Mottram J.C."/>
            <person name="Tachezy J."/>
            <person name="Fraser-Liggett C.M."/>
            <person name="Johnson P.J."/>
        </authorList>
    </citation>
    <scope>NUCLEOTIDE SEQUENCE [LARGE SCALE GENOMIC DNA]</scope>
    <source>
        <strain evidence="2">G3</strain>
    </source>
</reference>
<accession>A2DGX8</accession>
<dbReference type="VEuPathDB" id="TrichDB:TVAGG3_0319100"/>
<evidence type="ECO:0000313" key="3">
    <source>
        <dbReference type="Proteomes" id="UP000001542"/>
    </source>
</evidence>
<dbReference type="EMBL" id="DS113199">
    <property type="protein sequence ID" value="EAY20288.1"/>
    <property type="molecule type" value="Genomic_DNA"/>
</dbReference>
<keyword evidence="1" id="KW-0812">Transmembrane</keyword>
<dbReference type="KEGG" id="tva:5465825"/>
<feature type="transmembrane region" description="Helical" evidence="1">
    <location>
        <begin position="133"/>
        <end position="152"/>
    </location>
</feature>
<sequence>MQVNLYIWNQCWCVCVDFASILCKEFSHLFVPHWFDITHLLEVVCAVNGVCEESLSRSNLLIEKFSTGTMLSEHSRCFQYAVERFLFLHNLALFKVKIINHQKFDKFEGFLQMNDVMWEEYIPPPKKTMIREILWNMMALILGTAATIFLAINGFDKIKYKASLEIISIKDTTALPFNNTALNTEYPGNEPFGNTTQITYSGSNPYITTRKYRDINNTDPFKHRNPSIQSINIPSNYEWPSQGKKY</sequence>
<name>A2DGX8_TRIV3</name>
<evidence type="ECO:0000313" key="2">
    <source>
        <dbReference type="EMBL" id="EAY20288.1"/>
    </source>
</evidence>
<dbReference type="VEuPathDB" id="TrichDB:TVAG_192640"/>